<keyword evidence="4" id="KW-0808">Transferase</keyword>
<dbReference type="SUPFAM" id="SSF47384">
    <property type="entry name" value="Homodimeric domain of signal transducing histidine kinase"/>
    <property type="match status" value="1"/>
</dbReference>
<dbReference type="Proteomes" id="UP000753802">
    <property type="component" value="Unassembled WGS sequence"/>
</dbReference>
<dbReference type="CDD" id="cd00082">
    <property type="entry name" value="HisKA"/>
    <property type="match status" value="1"/>
</dbReference>
<dbReference type="SMART" id="SM00388">
    <property type="entry name" value="HisKA"/>
    <property type="match status" value="1"/>
</dbReference>
<evidence type="ECO:0000256" key="7">
    <source>
        <dbReference type="ARBA" id="ARBA00022989"/>
    </source>
</evidence>
<evidence type="ECO:0000256" key="6">
    <source>
        <dbReference type="ARBA" id="ARBA00022777"/>
    </source>
</evidence>
<proteinExistence type="predicted"/>
<dbReference type="InterPro" id="IPR036097">
    <property type="entry name" value="HisK_dim/P_sf"/>
</dbReference>
<evidence type="ECO:0000256" key="3">
    <source>
        <dbReference type="ARBA" id="ARBA00022553"/>
    </source>
</evidence>
<dbReference type="PANTHER" id="PTHR45436:SF5">
    <property type="entry name" value="SENSOR HISTIDINE KINASE TRCS"/>
    <property type="match status" value="1"/>
</dbReference>
<keyword evidence="6 10" id="KW-0418">Kinase</keyword>
<dbReference type="Pfam" id="PF00512">
    <property type="entry name" value="HisKA"/>
    <property type="match status" value="1"/>
</dbReference>
<evidence type="ECO:0000313" key="10">
    <source>
        <dbReference type="EMBL" id="NCI51998.1"/>
    </source>
</evidence>
<dbReference type="EMBL" id="JAACJS010000015">
    <property type="protein sequence ID" value="NCI51998.1"/>
    <property type="molecule type" value="Genomic_DNA"/>
</dbReference>
<dbReference type="SUPFAM" id="SSF55874">
    <property type="entry name" value="ATPase domain of HSP90 chaperone/DNA topoisomerase II/histidine kinase"/>
    <property type="match status" value="1"/>
</dbReference>
<dbReference type="GO" id="GO:0016301">
    <property type="term" value="F:kinase activity"/>
    <property type="evidence" value="ECO:0007669"/>
    <property type="project" value="UniProtKB-KW"/>
</dbReference>
<reference evidence="10 11" key="1">
    <citation type="submission" date="2020-01" db="EMBL/GenBank/DDBJ databases">
        <title>Genome analysis.</title>
        <authorList>
            <person name="Wu S."/>
            <person name="Wang G."/>
        </authorList>
    </citation>
    <scope>NUCLEOTIDE SEQUENCE [LARGE SCALE GENOMIC DNA]</scope>
    <source>
        <strain evidence="10 11">SYL130</strain>
    </source>
</reference>
<feature type="transmembrane region" description="Helical" evidence="8">
    <location>
        <begin position="12"/>
        <end position="30"/>
    </location>
</feature>
<dbReference type="InterPro" id="IPR050428">
    <property type="entry name" value="TCS_sensor_his_kinase"/>
</dbReference>
<dbReference type="SMART" id="SM00387">
    <property type="entry name" value="HATPase_c"/>
    <property type="match status" value="1"/>
</dbReference>
<dbReference type="InterPro" id="IPR003661">
    <property type="entry name" value="HisK_dim/P_dom"/>
</dbReference>
<feature type="transmembrane region" description="Helical" evidence="8">
    <location>
        <begin position="128"/>
        <end position="150"/>
    </location>
</feature>
<dbReference type="EC" id="2.7.13.3" evidence="2"/>
<evidence type="ECO:0000256" key="2">
    <source>
        <dbReference type="ARBA" id="ARBA00012438"/>
    </source>
</evidence>
<keyword evidence="11" id="KW-1185">Reference proteome</keyword>
<dbReference type="Pfam" id="PF02518">
    <property type="entry name" value="HATPase_c"/>
    <property type="match status" value="1"/>
</dbReference>
<keyword evidence="8" id="KW-0472">Membrane</keyword>
<name>A0ABX0A3J8_9BACT</name>
<sequence>MKLFTKYNRVNITATILTFVVGSVAFYFVLDYVLTRQLDRGLRVEQQEVIDFVKEHNQLPELLASRHQWIEAVPTNRPIENPKPHTSKAYNKLEDEKEPIRQLSFTVNAGGKLYMVSVNQSKTETEDLLQLIILVTVCMIAFILLSNYLINRKLITRLWKPFYTTIDTIKDYQLAVKTPLQLSKQDIDELDLLNDSLNKMTTRIYQDYVALKTFTENASHEMQTPLAVIRSKVESMLQLAEGKELFIQQLLTIEDATLKLSKLHQSLLLLTKLGNRQFELSENINLTQILQAKLAEREELIEAQELTVAVTADEVCLSFHKHLAEIMINNLLNNVIRYTPMHGTVAISLNDYSLSIKNYAADGPLNKEKIFQRFYKEEQLAESTGLGLAIVKEICTLAGFTIAYNYAFHEHEFIIYFKQGYE</sequence>
<dbReference type="InterPro" id="IPR036890">
    <property type="entry name" value="HATPase_C_sf"/>
</dbReference>
<evidence type="ECO:0000256" key="1">
    <source>
        <dbReference type="ARBA" id="ARBA00000085"/>
    </source>
</evidence>
<keyword evidence="3" id="KW-0597">Phosphoprotein</keyword>
<dbReference type="InterPro" id="IPR005467">
    <property type="entry name" value="His_kinase_dom"/>
</dbReference>
<dbReference type="Gene3D" id="3.30.565.10">
    <property type="entry name" value="Histidine kinase-like ATPase, C-terminal domain"/>
    <property type="match status" value="1"/>
</dbReference>
<feature type="domain" description="Histidine kinase" evidence="9">
    <location>
        <begin position="217"/>
        <end position="394"/>
    </location>
</feature>
<evidence type="ECO:0000256" key="5">
    <source>
        <dbReference type="ARBA" id="ARBA00022692"/>
    </source>
</evidence>
<gene>
    <name evidence="10" type="ORF">GWC95_18890</name>
</gene>
<dbReference type="Gene3D" id="1.10.287.130">
    <property type="match status" value="1"/>
</dbReference>
<keyword evidence="7 8" id="KW-1133">Transmembrane helix</keyword>
<dbReference type="RefSeq" id="WP_161820258.1">
    <property type="nucleotide sequence ID" value="NZ_JAACJS010000015.1"/>
</dbReference>
<accession>A0ABX0A3J8</accession>
<comment type="catalytic activity">
    <reaction evidence="1">
        <text>ATP + protein L-histidine = ADP + protein N-phospho-L-histidine.</text>
        <dbReference type="EC" id="2.7.13.3"/>
    </reaction>
</comment>
<keyword evidence="5 8" id="KW-0812">Transmembrane</keyword>
<organism evidence="10 11">
    <name type="scientific">Sediminibacterium roseum</name>
    <dbReference type="NCBI Taxonomy" id="1978412"/>
    <lineage>
        <taxon>Bacteria</taxon>
        <taxon>Pseudomonadati</taxon>
        <taxon>Bacteroidota</taxon>
        <taxon>Chitinophagia</taxon>
        <taxon>Chitinophagales</taxon>
        <taxon>Chitinophagaceae</taxon>
        <taxon>Sediminibacterium</taxon>
    </lineage>
</organism>
<evidence type="ECO:0000256" key="4">
    <source>
        <dbReference type="ARBA" id="ARBA00022679"/>
    </source>
</evidence>
<evidence type="ECO:0000259" key="9">
    <source>
        <dbReference type="PROSITE" id="PS50109"/>
    </source>
</evidence>
<comment type="caution">
    <text evidence="10">The sequence shown here is derived from an EMBL/GenBank/DDBJ whole genome shotgun (WGS) entry which is preliminary data.</text>
</comment>
<dbReference type="InterPro" id="IPR003594">
    <property type="entry name" value="HATPase_dom"/>
</dbReference>
<evidence type="ECO:0000256" key="8">
    <source>
        <dbReference type="SAM" id="Phobius"/>
    </source>
</evidence>
<evidence type="ECO:0000313" key="11">
    <source>
        <dbReference type="Proteomes" id="UP000753802"/>
    </source>
</evidence>
<dbReference type="PROSITE" id="PS50109">
    <property type="entry name" value="HIS_KIN"/>
    <property type="match status" value="1"/>
</dbReference>
<dbReference type="PANTHER" id="PTHR45436">
    <property type="entry name" value="SENSOR HISTIDINE KINASE YKOH"/>
    <property type="match status" value="1"/>
</dbReference>
<protein>
    <recommendedName>
        <fullName evidence="2">histidine kinase</fullName>
        <ecNumber evidence="2">2.7.13.3</ecNumber>
    </recommendedName>
</protein>